<dbReference type="GO" id="GO:0003677">
    <property type="term" value="F:DNA binding"/>
    <property type="evidence" value="ECO:0007669"/>
    <property type="project" value="UniProtKB-KW"/>
</dbReference>
<evidence type="ECO:0000256" key="2">
    <source>
        <dbReference type="ARBA" id="ARBA00023015"/>
    </source>
</evidence>
<dbReference type="PANTHER" id="PTHR30363">
    <property type="entry name" value="HTH-TYPE TRANSCRIPTIONAL REGULATOR SRLR-RELATED"/>
    <property type="match status" value="1"/>
</dbReference>
<dbReference type="PROSITE" id="PS00894">
    <property type="entry name" value="HTH_DEOR_1"/>
    <property type="match status" value="1"/>
</dbReference>
<dbReference type="SUPFAM" id="SSF46785">
    <property type="entry name" value="Winged helix' DNA-binding domain"/>
    <property type="match status" value="1"/>
</dbReference>
<proteinExistence type="predicted"/>
<evidence type="ECO:0000259" key="5">
    <source>
        <dbReference type="PROSITE" id="PS51000"/>
    </source>
</evidence>
<dbReference type="OrthoDB" id="9797223at2"/>
<dbReference type="Pfam" id="PF08220">
    <property type="entry name" value="HTH_DeoR"/>
    <property type="match status" value="1"/>
</dbReference>
<organism evidence="6 7">
    <name type="scientific">Rariglobus hedericola</name>
    <dbReference type="NCBI Taxonomy" id="2597822"/>
    <lineage>
        <taxon>Bacteria</taxon>
        <taxon>Pseudomonadati</taxon>
        <taxon>Verrucomicrobiota</taxon>
        <taxon>Opitutia</taxon>
        <taxon>Opitutales</taxon>
        <taxon>Opitutaceae</taxon>
        <taxon>Rariglobus</taxon>
    </lineage>
</organism>
<name>A0A556QSK9_9BACT</name>
<dbReference type="Proteomes" id="UP000315648">
    <property type="component" value="Unassembled WGS sequence"/>
</dbReference>
<dbReference type="SUPFAM" id="SSF100950">
    <property type="entry name" value="NagB/RpiA/CoA transferase-like"/>
    <property type="match status" value="1"/>
</dbReference>
<keyword evidence="1" id="KW-0678">Repressor</keyword>
<gene>
    <name evidence="6" type="ORF">FPL22_10100</name>
</gene>
<dbReference type="PROSITE" id="PS51000">
    <property type="entry name" value="HTH_DEOR_2"/>
    <property type="match status" value="1"/>
</dbReference>
<evidence type="ECO:0000313" key="7">
    <source>
        <dbReference type="Proteomes" id="UP000315648"/>
    </source>
</evidence>
<dbReference type="InterPro" id="IPR050313">
    <property type="entry name" value="Carb_Metab_HTH_regulators"/>
</dbReference>
<evidence type="ECO:0000256" key="3">
    <source>
        <dbReference type="ARBA" id="ARBA00023125"/>
    </source>
</evidence>
<feature type="domain" description="HTH deoR-type" evidence="5">
    <location>
        <begin position="6"/>
        <end position="61"/>
    </location>
</feature>
<keyword evidence="2" id="KW-0805">Transcription regulation</keyword>
<dbReference type="AlphaFoldDB" id="A0A556QSK9"/>
<dbReference type="Pfam" id="PF00455">
    <property type="entry name" value="DeoRC"/>
    <property type="match status" value="1"/>
</dbReference>
<evidence type="ECO:0000256" key="1">
    <source>
        <dbReference type="ARBA" id="ARBA00022491"/>
    </source>
</evidence>
<keyword evidence="4" id="KW-0804">Transcription</keyword>
<reference evidence="6 7" key="1">
    <citation type="submission" date="2019-07" db="EMBL/GenBank/DDBJ databases">
        <title>Description of 53C-WASEF.</title>
        <authorList>
            <person name="Pitt A."/>
            <person name="Hahn M.W."/>
        </authorList>
    </citation>
    <scope>NUCLEOTIDE SEQUENCE [LARGE SCALE GENOMIC DNA]</scope>
    <source>
        <strain evidence="6 7">53C-WASEF</strain>
    </source>
</reference>
<evidence type="ECO:0000256" key="4">
    <source>
        <dbReference type="ARBA" id="ARBA00023163"/>
    </source>
</evidence>
<keyword evidence="7" id="KW-1185">Reference proteome</keyword>
<evidence type="ECO:0000313" key="6">
    <source>
        <dbReference type="EMBL" id="TSJ79612.1"/>
    </source>
</evidence>
<accession>A0A556QSK9</accession>
<dbReference type="InterPro" id="IPR037171">
    <property type="entry name" value="NagB/RpiA_transferase-like"/>
</dbReference>
<dbReference type="EMBL" id="VMBG01000001">
    <property type="protein sequence ID" value="TSJ79612.1"/>
    <property type="molecule type" value="Genomic_DNA"/>
</dbReference>
<dbReference type="InterPro" id="IPR036390">
    <property type="entry name" value="WH_DNA-bd_sf"/>
</dbReference>
<keyword evidence="3" id="KW-0238">DNA-binding</keyword>
<dbReference type="InterPro" id="IPR001034">
    <property type="entry name" value="DeoR_HTH"/>
</dbReference>
<protein>
    <submittedName>
        <fullName evidence="6">DeoR/GlpR transcriptional regulator</fullName>
    </submittedName>
</protein>
<dbReference type="PANTHER" id="PTHR30363:SF4">
    <property type="entry name" value="GLYCEROL-3-PHOSPHATE REGULON REPRESSOR"/>
    <property type="match status" value="1"/>
</dbReference>
<dbReference type="GO" id="GO:0003700">
    <property type="term" value="F:DNA-binding transcription factor activity"/>
    <property type="evidence" value="ECO:0007669"/>
    <property type="project" value="InterPro"/>
</dbReference>
<sequence>MGLVLAPERQRLLLRILAEQGRLTINEASSRLAVSLPTIRRDFVALAASGFARRAHGALLPVDFGLVEPKYTRKAEKAVAAKVRLGRAAAALLPEQGNLFVDAGTTCLEVGRVLIERPGLRIHTNSIPLLALASEARATLIALGGEVRPLSLALTGALTQHWLENLRFDAAVIGASGLDAASGASTTELGEAAVKTEALRRSRRRILIALGDKWNQPAALRFAPWDAFSDLVTDHPFSRAERLALSRNGLRLHAPAIR</sequence>
<comment type="caution">
    <text evidence="6">The sequence shown here is derived from an EMBL/GenBank/DDBJ whole genome shotgun (WGS) entry which is preliminary data.</text>
</comment>
<dbReference type="SMART" id="SM00420">
    <property type="entry name" value="HTH_DEOR"/>
    <property type="match status" value="1"/>
</dbReference>
<dbReference type="InterPro" id="IPR018356">
    <property type="entry name" value="Tscrpt_reg_HTH_DeoR_CS"/>
</dbReference>
<dbReference type="SMART" id="SM01134">
    <property type="entry name" value="DeoRC"/>
    <property type="match status" value="1"/>
</dbReference>
<dbReference type="RefSeq" id="WP_144230153.1">
    <property type="nucleotide sequence ID" value="NZ_CBCRVV010000012.1"/>
</dbReference>
<dbReference type="InterPro" id="IPR014036">
    <property type="entry name" value="DeoR-like_C"/>
</dbReference>